<evidence type="ECO:0000256" key="7">
    <source>
        <dbReference type="ARBA" id="ARBA00022741"/>
    </source>
</evidence>
<keyword evidence="21" id="KW-1185">Reference proteome</keyword>
<keyword evidence="13" id="KW-0594">Phospholipid biosynthesis</keyword>
<dbReference type="InterPro" id="IPR036945">
    <property type="entry name" value="DAGK_sf"/>
</dbReference>
<evidence type="ECO:0000256" key="3">
    <source>
        <dbReference type="ARBA" id="ARBA00022475"/>
    </source>
</evidence>
<reference evidence="21" key="1">
    <citation type="submission" date="2016-10" db="EMBL/GenBank/DDBJ databases">
        <authorList>
            <person name="Varghese N."/>
        </authorList>
    </citation>
    <scope>NUCLEOTIDE SEQUENCE [LARGE SCALE GENOMIC DNA]</scope>
    <source>
        <strain evidence="21">DSM 12489</strain>
    </source>
</reference>
<feature type="active site" description="Proton acceptor" evidence="15">
    <location>
        <position position="86"/>
    </location>
</feature>
<keyword evidence="9 17" id="KW-0067">ATP-binding</keyword>
<evidence type="ECO:0000256" key="8">
    <source>
        <dbReference type="ARBA" id="ARBA00022777"/>
    </source>
</evidence>
<sequence length="188" mass="20996">MIKIGAIDVREDEVNHHDSELQAVQPFARAVAYSLQGVVYAFHTEQNVKRDVWLFTVLCAVELVLRPPLRDVALTMFVAMCVFAAELFNTAIELAVDIASQWQHHVVAGVAKDVASGAVTCVSLGAIALAIWLVESLWPWHFWLFTGHHPAGAGMVVAGLIVVWAFRCWPYRQRTVIKRRRKGDEHGV</sequence>
<keyword evidence="18" id="KW-0479">Metal-binding</keyword>
<evidence type="ECO:0000313" key="20">
    <source>
        <dbReference type="EMBL" id="SDW52431.1"/>
    </source>
</evidence>
<evidence type="ECO:0000256" key="12">
    <source>
        <dbReference type="ARBA" id="ARBA00023136"/>
    </source>
</evidence>
<evidence type="ECO:0000256" key="10">
    <source>
        <dbReference type="ARBA" id="ARBA00022989"/>
    </source>
</evidence>
<keyword evidence="6 19" id="KW-0812">Transmembrane</keyword>
<evidence type="ECO:0000256" key="5">
    <source>
        <dbReference type="ARBA" id="ARBA00022679"/>
    </source>
</evidence>
<feature type="binding site" evidence="17">
    <location>
        <begin position="112"/>
        <end position="113"/>
    </location>
    <ligand>
        <name>ATP</name>
        <dbReference type="ChEBI" id="CHEBI:30616"/>
    </ligand>
</feature>
<dbReference type="InterPro" id="IPR000829">
    <property type="entry name" value="DAGK"/>
</dbReference>
<proteinExistence type="inferred from homology"/>
<evidence type="ECO:0000256" key="4">
    <source>
        <dbReference type="ARBA" id="ARBA00022516"/>
    </source>
</evidence>
<comment type="similarity">
    <text evidence="2">Belongs to the bacterial diacylglycerol kinase family.</text>
</comment>
<comment type="cofactor">
    <cofactor evidence="18">
        <name>Mg(2+)</name>
        <dbReference type="ChEBI" id="CHEBI:18420"/>
    </cofactor>
    <text evidence="18">Mn(2+), Zn(2+), Cd(2+) and Co(2+) support activity to lesser extents.</text>
</comment>
<evidence type="ECO:0000256" key="17">
    <source>
        <dbReference type="PIRSR" id="PIRSR600829-3"/>
    </source>
</evidence>
<comment type="subcellular location">
    <subcellularLocation>
        <location evidence="1">Cell membrane</location>
        <topology evidence="1">Multi-pass membrane protein</topology>
    </subcellularLocation>
</comment>
<keyword evidence="14" id="KW-1208">Phospholipid metabolism</keyword>
<keyword evidence="12 19" id="KW-0472">Membrane</keyword>
<dbReference type="CDD" id="cd14263">
    <property type="entry name" value="DAGK_IM_like"/>
    <property type="match status" value="1"/>
</dbReference>
<keyword evidence="10 19" id="KW-1133">Transmembrane helix</keyword>
<feature type="binding site" evidence="16">
    <location>
        <position position="116"/>
    </location>
    <ligand>
        <name>substrate</name>
    </ligand>
</feature>
<feature type="binding site" evidence="16">
    <location>
        <position position="86"/>
    </location>
    <ligand>
        <name>substrate</name>
    </ligand>
</feature>
<feature type="binding site" evidence="18">
    <location>
        <position position="45"/>
    </location>
    <ligand>
        <name>a divalent metal cation</name>
        <dbReference type="ChEBI" id="CHEBI:60240"/>
    </ligand>
</feature>
<keyword evidence="18" id="KW-0460">Magnesium</keyword>
<feature type="binding site" evidence="17">
    <location>
        <position position="45"/>
    </location>
    <ligand>
        <name>ATP</name>
        <dbReference type="ChEBI" id="CHEBI:30616"/>
    </ligand>
</feature>
<dbReference type="GO" id="GO:0046872">
    <property type="term" value="F:metal ion binding"/>
    <property type="evidence" value="ECO:0007669"/>
    <property type="project" value="UniProtKB-KW"/>
</dbReference>
<protein>
    <submittedName>
        <fullName evidence="20">Diacylglycerol kinase (ATP)</fullName>
    </submittedName>
</protein>
<evidence type="ECO:0000256" key="16">
    <source>
        <dbReference type="PIRSR" id="PIRSR600829-2"/>
    </source>
</evidence>
<dbReference type="GO" id="GO:0005524">
    <property type="term" value="F:ATP binding"/>
    <property type="evidence" value="ECO:0007669"/>
    <property type="project" value="UniProtKB-KW"/>
</dbReference>
<feature type="transmembrane region" description="Helical" evidence="19">
    <location>
        <begin position="113"/>
        <end position="133"/>
    </location>
</feature>
<evidence type="ECO:0000256" key="2">
    <source>
        <dbReference type="ARBA" id="ARBA00005967"/>
    </source>
</evidence>
<feature type="binding site" evidence="17">
    <location>
        <position position="33"/>
    </location>
    <ligand>
        <name>ATP</name>
        <dbReference type="ChEBI" id="CHEBI:30616"/>
    </ligand>
</feature>
<dbReference type="GO" id="GO:0008654">
    <property type="term" value="P:phospholipid biosynthetic process"/>
    <property type="evidence" value="ECO:0007669"/>
    <property type="project" value="UniProtKB-KW"/>
</dbReference>
<keyword evidence="5" id="KW-0808">Transferase</keyword>
<keyword evidence="4" id="KW-0444">Lipid biosynthesis</keyword>
<dbReference type="STRING" id="89784.SAMN04489725_10797"/>
<keyword evidence="7 17" id="KW-0547">Nucleotide-binding</keyword>
<dbReference type="PANTHER" id="PTHR34299:SF1">
    <property type="entry name" value="DIACYLGLYCEROL KINASE"/>
    <property type="match status" value="1"/>
</dbReference>
<dbReference type="GO" id="GO:0016301">
    <property type="term" value="F:kinase activity"/>
    <property type="evidence" value="ECO:0007669"/>
    <property type="project" value="UniProtKB-KW"/>
</dbReference>
<organism evidence="20 21">
    <name type="scientific">Alicyclobacillus hesperidum</name>
    <dbReference type="NCBI Taxonomy" id="89784"/>
    <lineage>
        <taxon>Bacteria</taxon>
        <taxon>Bacillati</taxon>
        <taxon>Bacillota</taxon>
        <taxon>Bacilli</taxon>
        <taxon>Bacillales</taxon>
        <taxon>Alicyclobacillaceae</taxon>
        <taxon>Alicyclobacillus</taxon>
    </lineage>
</organism>
<dbReference type="Proteomes" id="UP000182589">
    <property type="component" value="Unassembled WGS sequence"/>
</dbReference>
<evidence type="ECO:0000256" key="13">
    <source>
        <dbReference type="ARBA" id="ARBA00023209"/>
    </source>
</evidence>
<dbReference type="GO" id="GO:0005886">
    <property type="term" value="C:plasma membrane"/>
    <property type="evidence" value="ECO:0007669"/>
    <property type="project" value="UniProtKB-SubCell"/>
</dbReference>
<dbReference type="PANTHER" id="PTHR34299">
    <property type="entry name" value="DIACYLGLYCEROL KINASE"/>
    <property type="match status" value="1"/>
</dbReference>
<dbReference type="Gene3D" id="1.10.287.3610">
    <property type="match status" value="1"/>
</dbReference>
<evidence type="ECO:0000313" key="21">
    <source>
        <dbReference type="Proteomes" id="UP000182589"/>
    </source>
</evidence>
<evidence type="ECO:0000256" key="14">
    <source>
        <dbReference type="ARBA" id="ARBA00023264"/>
    </source>
</evidence>
<evidence type="ECO:0000256" key="1">
    <source>
        <dbReference type="ARBA" id="ARBA00004651"/>
    </source>
</evidence>
<evidence type="ECO:0000256" key="6">
    <source>
        <dbReference type="ARBA" id="ARBA00022692"/>
    </source>
</evidence>
<keyword evidence="8 20" id="KW-0418">Kinase</keyword>
<feature type="binding site" evidence="18">
    <location>
        <position position="93"/>
    </location>
    <ligand>
        <name>a divalent metal cation</name>
        <dbReference type="ChEBI" id="CHEBI:60240"/>
    </ligand>
</feature>
<name>A0A1H2U8F2_9BACL</name>
<evidence type="ECO:0000256" key="9">
    <source>
        <dbReference type="ARBA" id="ARBA00022840"/>
    </source>
</evidence>
<feature type="binding site" evidence="17">
    <location>
        <position position="93"/>
    </location>
    <ligand>
        <name>ATP</name>
        <dbReference type="ChEBI" id="CHEBI:30616"/>
    </ligand>
</feature>
<dbReference type="EMBL" id="FNOJ01000007">
    <property type="protein sequence ID" value="SDW52431.1"/>
    <property type="molecule type" value="Genomic_DNA"/>
</dbReference>
<dbReference type="AlphaFoldDB" id="A0A1H2U8F2"/>
<evidence type="ECO:0000256" key="18">
    <source>
        <dbReference type="PIRSR" id="PIRSR600829-4"/>
    </source>
</evidence>
<evidence type="ECO:0000256" key="19">
    <source>
        <dbReference type="SAM" id="Phobius"/>
    </source>
</evidence>
<gene>
    <name evidence="20" type="ORF">SAMN04489725_10797</name>
</gene>
<keyword evidence="11" id="KW-0443">Lipid metabolism</keyword>
<accession>A0A1H2U8F2</accession>
<evidence type="ECO:0000256" key="15">
    <source>
        <dbReference type="PIRSR" id="PIRSR600829-1"/>
    </source>
</evidence>
<keyword evidence="3" id="KW-1003">Cell membrane</keyword>
<dbReference type="Pfam" id="PF01219">
    <property type="entry name" value="DAGK_prokar"/>
    <property type="match status" value="1"/>
</dbReference>
<feature type="transmembrane region" description="Helical" evidence="19">
    <location>
        <begin position="153"/>
        <end position="171"/>
    </location>
</feature>
<evidence type="ECO:0000256" key="11">
    <source>
        <dbReference type="ARBA" id="ARBA00023098"/>
    </source>
</evidence>